<name>I1QSE7_ORYGL</name>
<feature type="compositionally biased region" description="Gly residues" evidence="1">
    <location>
        <begin position="1"/>
        <end position="14"/>
    </location>
</feature>
<evidence type="ECO:0000256" key="1">
    <source>
        <dbReference type="SAM" id="MobiDB-lite"/>
    </source>
</evidence>
<keyword evidence="3" id="KW-1185">Reference proteome</keyword>
<dbReference type="HOGENOM" id="CLU_2907804_0_0_1"/>
<reference evidence="2 3" key="2">
    <citation type="submission" date="2018-04" db="EMBL/GenBank/DDBJ databases">
        <title>OglaRS2 (Oryza glaberrima Reference Sequence Version 2).</title>
        <authorList>
            <person name="Zhang J."/>
            <person name="Kudrna D."/>
            <person name="Lee S."/>
            <person name="Talag J."/>
            <person name="Rajasekar S."/>
            <person name="Wing R.A."/>
        </authorList>
    </citation>
    <scope>NUCLEOTIDE SEQUENCE [LARGE SCALE GENOMIC DNA]</scope>
    <source>
        <strain evidence="2 3">cv. IRGC 96717</strain>
    </source>
</reference>
<dbReference type="Gramene" id="ORGLA10G0013000.1">
    <property type="protein sequence ID" value="ORGLA10G0013000.1"/>
    <property type="gene ID" value="ORGLA10G0013000"/>
</dbReference>
<feature type="compositionally biased region" description="Basic and acidic residues" evidence="1">
    <location>
        <begin position="48"/>
        <end position="62"/>
    </location>
</feature>
<dbReference type="AlphaFoldDB" id="I1QSE7"/>
<dbReference type="Proteomes" id="UP000007306">
    <property type="component" value="Chromosome 10"/>
</dbReference>
<dbReference type="EnsemblPlants" id="ORGLA10G0013000.1">
    <property type="protein sequence ID" value="ORGLA10G0013000.1"/>
    <property type="gene ID" value="ORGLA10G0013000"/>
</dbReference>
<sequence>MGRGGTEGRSGGAGSEHPRAPVAGGKEREEEVASGLPTLSLPVEEVEKEVRGIEKGGGGRER</sequence>
<proteinExistence type="predicted"/>
<organism evidence="2 3">
    <name type="scientific">Oryza glaberrima</name>
    <name type="common">African rice</name>
    <dbReference type="NCBI Taxonomy" id="4538"/>
    <lineage>
        <taxon>Eukaryota</taxon>
        <taxon>Viridiplantae</taxon>
        <taxon>Streptophyta</taxon>
        <taxon>Embryophyta</taxon>
        <taxon>Tracheophyta</taxon>
        <taxon>Spermatophyta</taxon>
        <taxon>Magnoliopsida</taxon>
        <taxon>Liliopsida</taxon>
        <taxon>Poales</taxon>
        <taxon>Poaceae</taxon>
        <taxon>BOP clade</taxon>
        <taxon>Oryzoideae</taxon>
        <taxon>Oryzeae</taxon>
        <taxon>Oryzinae</taxon>
        <taxon>Oryza</taxon>
    </lineage>
</organism>
<reference evidence="2" key="1">
    <citation type="submission" date="2015-06" db="UniProtKB">
        <authorList>
            <consortium name="EnsemblPlants"/>
        </authorList>
    </citation>
    <scope>IDENTIFICATION</scope>
</reference>
<evidence type="ECO:0000313" key="2">
    <source>
        <dbReference type="EnsemblPlants" id="ORGLA10G0013000.1"/>
    </source>
</evidence>
<evidence type="ECO:0000313" key="3">
    <source>
        <dbReference type="Proteomes" id="UP000007306"/>
    </source>
</evidence>
<protein>
    <recommendedName>
        <fullName evidence="4">DUF834 domain-containing protein</fullName>
    </recommendedName>
</protein>
<feature type="region of interest" description="Disordered" evidence="1">
    <location>
        <begin position="1"/>
        <end position="62"/>
    </location>
</feature>
<evidence type="ECO:0008006" key="4">
    <source>
        <dbReference type="Google" id="ProtNLM"/>
    </source>
</evidence>
<accession>I1QSE7</accession>